<dbReference type="InterPro" id="IPR000209">
    <property type="entry name" value="Peptidase_S8/S53_dom"/>
</dbReference>
<feature type="active site" description="Charge relay system" evidence="5 6">
    <location>
        <position position="29"/>
    </location>
</feature>
<reference evidence="9" key="1">
    <citation type="submission" date="2018-08" db="EMBL/GenBank/DDBJ databases">
        <title>A genome reference for cultivated species of the human gut microbiota.</title>
        <authorList>
            <person name="Zou Y."/>
            <person name="Xue W."/>
            <person name="Luo G."/>
        </authorList>
    </citation>
    <scope>NUCLEOTIDE SEQUENCE [LARGE SCALE GENOMIC DNA]</scope>
    <source>
        <strain evidence="9">TF05-5AC</strain>
    </source>
</reference>
<dbReference type="PANTHER" id="PTHR43806:SF65">
    <property type="entry name" value="SERINE PROTEASE APRX"/>
    <property type="match status" value="1"/>
</dbReference>
<dbReference type="Pfam" id="PF00082">
    <property type="entry name" value="Peptidase_S8"/>
    <property type="match status" value="1"/>
</dbReference>
<dbReference type="GO" id="GO:0006508">
    <property type="term" value="P:proteolysis"/>
    <property type="evidence" value="ECO:0007669"/>
    <property type="project" value="UniProtKB-KW"/>
</dbReference>
<keyword evidence="2 6" id="KW-0645">Protease</keyword>
<evidence type="ECO:0000256" key="2">
    <source>
        <dbReference type="ARBA" id="ARBA00022670"/>
    </source>
</evidence>
<evidence type="ECO:0000256" key="3">
    <source>
        <dbReference type="ARBA" id="ARBA00022801"/>
    </source>
</evidence>
<keyword evidence="4 6" id="KW-0720">Serine protease</keyword>
<dbReference type="GeneID" id="97988745"/>
<dbReference type="PANTHER" id="PTHR43806">
    <property type="entry name" value="PEPTIDASE S8"/>
    <property type="match status" value="1"/>
</dbReference>
<sequence length="321" mass="34430">MDRVRKLIHAERKDVSPYTGAGVTVAILDTGIAMHPDFADRVIGFRDFVGTSRRPYDDCGHGTHVAGCLCGSGACSGGLYAGVAPGCRILSGKVLDEKGDGTISNMAAGIEWILDNQELYQIKILNISVSMEAKRSMEAKHSMEAKRSMDETEHVRMMQYLVACLERVWDAGIFVVVAAGNRGPAAGSISPLGASRKVVTVGCHDGIACHGRKNSCEAYSGRGPAGTELKKPDIVAPGTDIMSCSAGFRQTVRGCRDAYIVKNGTSMSTPLVAGAAALCLQKYPEYSNEQIKRRILWSAADLGEAWSKQGWGMLDVERALR</sequence>
<evidence type="ECO:0000313" key="10">
    <source>
        <dbReference type="Proteomes" id="UP000260812"/>
    </source>
</evidence>
<dbReference type="InterPro" id="IPR023828">
    <property type="entry name" value="Peptidase_S8_Ser-AS"/>
</dbReference>
<evidence type="ECO:0000259" key="8">
    <source>
        <dbReference type="Pfam" id="PF00082"/>
    </source>
</evidence>
<dbReference type="Proteomes" id="UP000260812">
    <property type="component" value="Unassembled WGS sequence"/>
</dbReference>
<evidence type="ECO:0000256" key="4">
    <source>
        <dbReference type="ARBA" id="ARBA00022825"/>
    </source>
</evidence>
<feature type="domain" description="Peptidase S8/S53" evidence="8">
    <location>
        <begin position="20"/>
        <end position="312"/>
    </location>
</feature>
<evidence type="ECO:0000313" key="9">
    <source>
        <dbReference type="EMBL" id="RGE57931.1"/>
    </source>
</evidence>
<evidence type="ECO:0000256" key="5">
    <source>
        <dbReference type="PIRSR" id="PIRSR615500-1"/>
    </source>
</evidence>
<keyword evidence="10" id="KW-1185">Reference proteome</keyword>
<dbReference type="InterPro" id="IPR050131">
    <property type="entry name" value="Peptidase_S8_subtilisin-like"/>
</dbReference>
<comment type="caution">
    <text evidence="9">The sequence shown here is derived from an EMBL/GenBank/DDBJ whole genome shotgun (WGS) entry which is preliminary data.</text>
</comment>
<evidence type="ECO:0000256" key="1">
    <source>
        <dbReference type="ARBA" id="ARBA00011073"/>
    </source>
</evidence>
<dbReference type="Gene3D" id="3.40.50.200">
    <property type="entry name" value="Peptidase S8/S53 domain"/>
    <property type="match status" value="1"/>
</dbReference>
<organism evidence="9 10">
    <name type="scientific">Eisenbergiella massiliensis</name>
    <dbReference type="NCBI Taxonomy" id="1720294"/>
    <lineage>
        <taxon>Bacteria</taxon>
        <taxon>Bacillati</taxon>
        <taxon>Bacillota</taxon>
        <taxon>Clostridia</taxon>
        <taxon>Lachnospirales</taxon>
        <taxon>Lachnospiraceae</taxon>
        <taxon>Eisenbergiella</taxon>
    </lineage>
</organism>
<dbReference type="CDD" id="cd07487">
    <property type="entry name" value="Peptidases_S8_1"/>
    <property type="match status" value="1"/>
</dbReference>
<dbReference type="PROSITE" id="PS00137">
    <property type="entry name" value="SUBTILASE_HIS"/>
    <property type="match status" value="1"/>
</dbReference>
<name>A0A3E3I0Y1_9FIRM</name>
<dbReference type="RefSeq" id="WP_117545103.1">
    <property type="nucleotide sequence ID" value="NZ_JBKUNB010000003.1"/>
</dbReference>
<comment type="similarity">
    <text evidence="1 6 7">Belongs to the peptidase S8 family.</text>
</comment>
<dbReference type="AlphaFoldDB" id="A0A3E3I0Y1"/>
<protein>
    <recommendedName>
        <fullName evidence="8">Peptidase S8/S53 domain-containing protein</fullName>
    </recommendedName>
</protein>
<dbReference type="PROSITE" id="PS00136">
    <property type="entry name" value="SUBTILASE_ASP"/>
    <property type="match status" value="1"/>
</dbReference>
<dbReference type="EMBL" id="QVLV01000013">
    <property type="protein sequence ID" value="RGE57931.1"/>
    <property type="molecule type" value="Genomic_DNA"/>
</dbReference>
<dbReference type="SUPFAM" id="SSF52743">
    <property type="entry name" value="Subtilisin-like"/>
    <property type="match status" value="1"/>
</dbReference>
<evidence type="ECO:0000256" key="6">
    <source>
        <dbReference type="PROSITE-ProRule" id="PRU01240"/>
    </source>
</evidence>
<feature type="active site" description="Charge relay system" evidence="5 6">
    <location>
        <position position="61"/>
    </location>
</feature>
<gene>
    <name evidence="9" type="ORF">DXC51_18165</name>
</gene>
<dbReference type="PROSITE" id="PS51892">
    <property type="entry name" value="SUBTILASE"/>
    <property type="match status" value="1"/>
</dbReference>
<dbReference type="InterPro" id="IPR036852">
    <property type="entry name" value="Peptidase_S8/S53_dom_sf"/>
</dbReference>
<dbReference type="PROSITE" id="PS00138">
    <property type="entry name" value="SUBTILASE_SER"/>
    <property type="match status" value="1"/>
</dbReference>
<dbReference type="GO" id="GO:0004252">
    <property type="term" value="F:serine-type endopeptidase activity"/>
    <property type="evidence" value="ECO:0007669"/>
    <property type="project" value="UniProtKB-UniRule"/>
</dbReference>
<dbReference type="InterPro" id="IPR015500">
    <property type="entry name" value="Peptidase_S8_subtilisin-rel"/>
</dbReference>
<dbReference type="InterPro" id="IPR022398">
    <property type="entry name" value="Peptidase_S8_His-AS"/>
</dbReference>
<feature type="active site" description="Charge relay system" evidence="5 6">
    <location>
        <position position="266"/>
    </location>
</feature>
<dbReference type="InterPro" id="IPR023827">
    <property type="entry name" value="Peptidase_S8_Asp-AS"/>
</dbReference>
<evidence type="ECO:0000256" key="7">
    <source>
        <dbReference type="RuleBase" id="RU003355"/>
    </source>
</evidence>
<accession>A0A3E3I0Y1</accession>
<proteinExistence type="inferred from homology"/>
<dbReference type="PRINTS" id="PR00723">
    <property type="entry name" value="SUBTILISIN"/>
</dbReference>
<keyword evidence="3 6" id="KW-0378">Hydrolase</keyword>